<proteinExistence type="predicted"/>
<protein>
    <submittedName>
        <fullName evidence="1">Lep5-lignin medium expressed protein 5</fullName>
    </submittedName>
</protein>
<dbReference type="Proteomes" id="UP000030671">
    <property type="component" value="Unassembled WGS sequence"/>
</dbReference>
<organism evidence="1 2">
    <name type="scientific">Heterobasidion irregulare (strain TC 32-1)</name>
    <dbReference type="NCBI Taxonomy" id="747525"/>
    <lineage>
        <taxon>Eukaryota</taxon>
        <taxon>Fungi</taxon>
        <taxon>Dikarya</taxon>
        <taxon>Basidiomycota</taxon>
        <taxon>Agaricomycotina</taxon>
        <taxon>Agaricomycetes</taxon>
        <taxon>Russulales</taxon>
        <taxon>Bondarzewiaceae</taxon>
        <taxon>Heterobasidion</taxon>
        <taxon>Heterobasidion annosum species complex</taxon>
    </lineage>
</organism>
<dbReference type="RefSeq" id="XP_009551241.1">
    <property type="nucleotide sequence ID" value="XM_009552946.1"/>
</dbReference>
<evidence type="ECO:0000313" key="2">
    <source>
        <dbReference type="Proteomes" id="UP000030671"/>
    </source>
</evidence>
<dbReference type="KEGG" id="hir:HETIRDRAFT_174395"/>
<evidence type="ECO:0000313" key="1">
    <source>
        <dbReference type="EMBL" id="ETW76319.1"/>
    </source>
</evidence>
<reference evidence="1 2" key="1">
    <citation type="journal article" date="2012" name="New Phytol.">
        <title>Insight into trade-off between wood decay and parasitism from the genome of a fungal forest pathogen.</title>
        <authorList>
            <person name="Olson A."/>
            <person name="Aerts A."/>
            <person name="Asiegbu F."/>
            <person name="Belbahri L."/>
            <person name="Bouzid O."/>
            <person name="Broberg A."/>
            <person name="Canback B."/>
            <person name="Coutinho P.M."/>
            <person name="Cullen D."/>
            <person name="Dalman K."/>
            <person name="Deflorio G."/>
            <person name="van Diepen L.T."/>
            <person name="Dunand C."/>
            <person name="Duplessis S."/>
            <person name="Durling M."/>
            <person name="Gonthier P."/>
            <person name="Grimwood J."/>
            <person name="Fossdal C.G."/>
            <person name="Hansson D."/>
            <person name="Henrissat B."/>
            <person name="Hietala A."/>
            <person name="Himmelstrand K."/>
            <person name="Hoffmeister D."/>
            <person name="Hogberg N."/>
            <person name="James T.Y."/>
            <person name="Karlsson M."/>
            <person name="Kohler A."/>
            <person name="Kues U."/>
            <person name="Lee Y.H."/>
            <person name="Lin Y.C."/>
            <person name="Lind M."/>
            <person name="Lindquist E."/>
            <person name="Lombard V."/>
            <person name="Lucas S."/>
            <person name="Lunden K."/>
            <person name="Morin E."/>
            <person name="Murat C."/>
            <person name="Park J."/>
            <person name="Raffaello T."/>
            <person name="Rouze P."/>
            <person name="Salamov A."/>
            <person name="Schmutz J."/>
            <person name="Solheim H."/>
            <person name="Stahlberg J."/>
            <person name="Velez H."/>
            <person name="de Vries R.P."/>
            <person name="Wiebenga A."/>
            <person name="Woodward S."/>
            <person name="Yakovlev I."/>
            <person name="Garbelotto M."/>
            <person name="Martin F."/>
            <person name="Grigoriev I.V."/>
            <person name="Stenlid J."/>
        </authorList>
    </citation>
    <scope>NUCLEOTIDE SEQUENCE [LARGE SCALE GENOMIC DNA]</scope>
    <source>
        <strain evidence="1 2">TC 32-1</strain>
    </source>
</reference>
<dbReference type="EMBL" id="KI925464">
    <property type="protein sequence ID" value="ETW76319.1"/>
    <property type="molecule type" value="Genomic_DNA"/>
</dbReference>
<dbReference type="InParanoid" id="W4JS97"/>
<sequence length="58" mass="6561">MTYRFISGSPLRRPRCRYRLRPSALCCPVRFSFYCGQSGSLLIPHHSTLFSVPGSPLS</sequence>
<accession>W4JS97</accession>
<dbReference type="AlphaFoldDB" id="W4JS97"/>
<keyword evidence="2" id="KW-1185">Reference proteome</keyword>
<dbReference type="HOGENOM" id="CLU_2979364_0_0_1"/>
<gene>
    <name evidence="1" type="primary">lep5</name>
    <name evidence="1" type="ORF">HETIRDRAFT_174395</name>
</gene>
<dbReference type="GeneID" id="20668511"/>
<name>W4JS97_HETIT</name>